<evidence type="ECO:0000259" key="2">
    <source>
        <dbReference type="PROSITE" id="PS50263"/>
    </source>
</evidence>
<evidence type="ECO:0000313" key="5">
    <source>
        <dbReference type="Proteomes" id="UP000435060"/>
    </source>
</evidence>
<dbReference type="PROSITE" id="PS50263">
    <property type="entry name" value="CN_HYDROLASE"/>
    <property type="match status" value="1"/>
</dbReference>
<gene>
    <name evidence="3" type="ORF">GGG87_02575</name>
    <name evidence="4" type="ORF">GGH11_02580</name>
</gene>
<dbReference type="Gene3D" id="3.60.110.10">
    <property type="entry name" value="Carbon-nitrogen hydrolase"/>
    <property type="match status" value="1"/>
</dbReference>
<comment type="caution">
    <text evidence="4">The sequence shown here is derived from an EMBL/GenBank/DDBJ whole genome shotgun (WGS) entry which is preliminary data.</text>
</comment>
<dbReference type="SUPFAM" id="SSF56317">
    <property type="entry name" value="Carbon-nitrogen hydrolase"/>
    <property type="match status" value="1"/>
</dbReference>
<evidence type="ECO:0000313" key="4">
    <source>
        <dbReference type="EMBL" id="MWV55866.1"/>
    </source>
</evidence>
<dbReference type="Pfam" id="PF00795">
    <property type="entry name" value="CN_hydrolase"/>
    <property type="match status" value="1"/>
</dbReference>
<evidence type="ECO:0000256" key="1">
    <source>
        <dbReference type="ARBA" id="ARBA00022801"/>
    </source>
</evidence>
<dbReference type="InterPro" id="IPR036526">
    <property type="entry name" value="C-N_Hydrolase_sf"/>
</dbReference>
<dbReference type="PANTHER" id="PTHR43674:SF2">
    <property type="entry name" value="BETA-UREIDOPROPIONASE"/>
    <property type="match status" value="1"/>
</dbReference>
<name>A0A6I4R7V5_9STRE</name>
<dbReference type="EMBL" id="WUBJ01000003">
    <property type="protein sequence ID" value="MWV55866.1"/>
    <property type="molecule type" value="Genomic_DNA"/>
</dbReference>
<protein>
    <recommendedName>
        <fullName evidence="2">CN hydrolase domain-containing protein</fullName>
    </recommendedName>
</protein>
<proteinExistence type="predicted"/>
<dbReference type="AlphaFoldDB" id="A0A6I4R7V5"/>
<reference evidence="4 6" key="1">
    <citation type="submission" date="2019-10" db="EMBL/GenBank/DDBJ databases">
        <title>Streptococcis sp, isolated from the respiratory tract of Marmot.</title>
        <authorList>
            <person name="Zhang G."/>
        </authorList>
    </citation>
    <scope>NUCLEOTIDE SEQUENCE [LARGE SCALE GENOMIC DNA]</scope>
    <source>
        <strain evidence="6">zg-70</strain>
        <strain evidence="4">Zg-70</strain>
    </source>
</reference>
<dbReference type="CDD" id="cd07197">
    <property type="entry name" value="nitrilase"/>
    <property type="match status" value="1"/>
</dbReference>
<keyword evidence="1" id="KW-0378">Hydrolase</keyword>
<dbReference type="Proteomes" id="UP000435423">
    <property type="component" value="Unassembled WGS sequence"/>
</dbReference>
<dbReference type="EMBL" id="WLCG01000003">
    <property type="protein sequence ID" value="MTB63885.1"/>
    <property type="molecule type" value="Genomic_DNA"/>
</dbReference>
<dbReference type="Proteomes" id="UP000435060">
    <property type="component" value="Unassembled WGS sequence"/>
</dbReference>
<dbReference type="InterPro" id="IPR050345">
    <property type="entry name" value="Aliph_Amidase/BUP"/>
</dbReference>
<evidence type="ECO:0000313" key="6">
    <source>
        <dbReference type="Proteomes" id="UP000435423"/>
    </source>
</evidence>
<keyword evidence="5" id="KW-1185">Reference proteome</keyword>
<dbReference type="RefSeq" id="WP_154607901.1">
    <property type="nucleotide sequence ID" value="NZ_CP072115.1"/>
</dbReference>
<organism evidence="4 6">
    <name type="scientific">Streptococcus zhangguiae</name>
    <dbReference type="NCBI Taxonomy" id="2664091"/>
    <lineage>
        <taxon>Bacteria</taxon>
        <taxon>Bacillati</taxon>
        <taxon>Bacillota</taxon>
        <taxon>Bacilli</taxon>
        <taxon>Lactobacillales</taxon>
        <taxon>Streptococcaceae</taxon>
        <taxon>Streptococcus</taxon>
    </lineage>
</organism>
<dbReference type="InterPro" id="IPR003010">
    <property type="entry name" value="C-N_Hydrolase"/>
</dbReference>
<dbReference type="GO" id="GO:0016811">
    <property type="term" value="F:hydrolase activity, acting on carbon-nitrogen (but not peptide) bonds, in linear amides"/>
    <property type="evidence" value="ECO:0007669"/>
    <property type="project" value="UniProtKB-ARBA"/>
</dbReference>
<feature type="domain" description="CN hydrolase" evidence="2">
    <location>
        <begin position="1"/>
        <end position="238"/>
    </location>
</feature>
<sequence>MKLALVSGLMTSHALELQLERIEQYCKEAAECDIIVFGEAYLQGFDGLTWSYDRDKKRAVEQNSPEINRLKTIAQTYQMAISIGFFEKNEEKLYSSQLCIGATGDILSTYRRISQGWKEKGVGKQYQEGQRFEVFDYQGTRFVTAICGDLWHENLLNRLTALEYDICLWPVYIDYSPEEWQTAQHEYAEQTKKLSKPIYLVNSYSIDKQEAYGGVYLFENGQITPILPIGNYGIVKIE</sequence>
<reference evidence="3 5" key="2">
    <citation type="submission" date="2019-11" db="EMBL/GenBank/DDBJ databases">
        <title>Streptococcis sp. isolated from the respiratory tract of Marmot.</title>
        <authorList>
            <person name="Zhang G."/>
        </authorList>
    </citation>
    <scope>NUCLEOTIDE SEQUENCE [LARGE SCALE GENOMIC DNA]</scope>
    <source>
        <strain evidence="3">Zg-86</strain>
        <strain evidence="5">zg-86</strain>
    </source>
</reference>
<accession>A0A6I4R7V5</accession>
<evidence type="ECO:0000313" key="3">
    <source>
        <dbReference type="EMBL" id="MTB63885.1"/>
    </source>
</evidence>
<dbReference type="PANTHER" id="PTHR43674">
    <property type="entry name" value="NITRILASE C965.09-RELATED"/>
    <property type="match status" value="1"/>
</dbReference>